<dbReference type="InterPro" id="IPR023198">
    <property type="entry name" value="PGP-like_dom2"/>
</dbReference>
<dbReference type="NCBIfam" id="TIGR01509">
    <property type="entry name" value="HAD-SF-IA-v3"/>
    <property type="match status" value="1"/>
</dbReference>
<dbReference type="EMBL" id="CP012109">
    <property type="protein sequence ID" value="AKQ70785.1"/>
    <property type="molecule type" value="Genomic_DNA"/>
</dbReference>
<comment type="catalytic activity">
    <reaction evidence="1">
        <text>2-phosphoglycolate + H2O = glycolate + phosphate</text>
        <dbReference type="Rhea" id="RHEA:14369"/>
        <dbReference type="ChEBI" id="CHEBI:15377"/>
        <dbReference type="ChEBI" id="CHEBI:29805"/>
        <dbReference type="ChEBI" id="CHEBI:43474"/>
        <dbReference type="ChEBI" id="CHEBI:58033"/>
        <dbReference type="EC" id="3.1.3.18"/>
    </reaction>
</comment>
<dbReference type="PANTHER" id="PTHR43434">
    <property type="entry name" value="PHOSPHOGLYCOLATE PHOSPHATASE"/>
    <property type="match status" value="1"/>
</dbReference>
<dbReference type="SFLD" id="SFLDS00003">
    <property type="entry name" value="Haloacid_Dehalogenase"/>
    <property type="match status" value="1"/>
</dbReference>
<evidence type="ECO:0000313" key="6">
    <source>
        <dbReference type="Proteomes" id="UP000009026"/>
    </source>
</evidence>
<dbReference type="eggNOG" id="COG0546">
    <property type="taxonomic scope" value="Bacteria"/>
</dbReference>
<dbReference type="OrthoDB" id="9792518at2"/>
<dbReference type="AlphaFoldDB" id="A0A0H4XAS1"/>
<evidence type="ECO:0000256" key="4">
    <source>
        <dbReference type="ARBA" id="ARBA00013078"/>
    </source>
</evidence>
<organism evidence="5 6">
    <name type="scientific">Pseudomyxococcus hansupus</name>
    <dbReference type="NCBI Taxonomy" id="1297742"/>
    <lineage>
        <taxon>Bacteria</taxon>
        <taxon>Pseudomonadati</taxon>
        <taxon>Myxococcota</taxon>
        <taxon>Myxococcia</taxon>
        <taxon>Myxococcales</taxon>
        <taxon>Cystobacterineae</taxon>
        <taxon>Myxococcaceae</taxon>
        <taxon>Pseudomyxococcus</taxon>
    </lineage>
</organism>
<evidence type="ECO:0000313" key="5">
    <source>
        <dbReference type="EMBL" id="AKQ70785.1"/>
    </source>
</evidence>
<comment type="similarity">
    <text evidence="3">Belongs to the HAD-like hydrolase superfamily. CbbY/CbbZ/Gph/YieH family.</text>
</comment>
<dbReference type="PATRIC" id="fig|1297742.4.peg.7833"/>
<dbReference type="SFLD" id="SFLDG01129">
    <property type="entry name" value="C1.5:_HAD__Beta-PGM__Phosphata"/>
    <property type="match status" value="1"/>
</dbReference>
<dbReference type="KEGG" id="mym:A176_007697"/>
<dbReference type="SUPFAM" id="SSF56784">
    <property type="entry name" value="HAD-like"/>
    <property type="match status" value="1"/>
</dbReference>
<dbReference type="RefSeq" id="WP_002637978.1">
    <property type="nucleotide sequence ID" value="NZ_CP012109.1"/>
</dbReference>
<dbReference type="PANTHER" id="PTHR43434:SF1">
    <property type="entry name" value="PHOSPHOGLYCOLATE PHOSPHATASE"/>
    <property type="match status" value="1"/>
</dbReference>
<dbReference type="EC" id="3.1.3.18" evidence="4"/>
<gene>
    <name evidence="5" type="ORF">A176_007697</name>
</gene>
<comment type="pathway">
    <text evidence="2">Organic acid metabolism; glycolate biosynthesis; glycolate from 2-phosphoglycolate: step 1/1.</text>
</comment>
<dbReference type="InterPro" id="IPR036412">
    <property type="entry name" value="HAD-like_sf"/>
</dbReference>
<dbReference type="InterPro" id="IPR050155">
    <property type="entry name" value="HAD-like_hydrolase_sf"/>
</dbReference>
<dbReference type="Gene3D" id="1.10.150.240">
    <property type="entry name" value="Putative phosphatase, domain 2"/>
    <property type="match status" value="1"/>
</dbReference>
<dbReference type="Proteomes" id="UP000009026">
    <property type="component" value="Chromosome"/>
</dbReference>
<proteinExistence type="inferred from homology"/>
<evidence type="ECO:0000256" key="3">
    <source>
        <dbReference type="ARBA" id="ARBA00006171"/>
    </source>
</evidence>
<accession>A0A0H4XAS1</accession>
<dbReference type="STRING" id="1297742.A176_007697"/>
<dbReference type="GO" id="GO:0008967">
    <property type="term" value="F:phosphoglycolate phosphatase activity"/>
    <property type="evidence" value="ECO:0007669"/>
    <property type="project" value="UniProtKB-EC"/>
</dbReference>
<name>A0A0H4XAS1_9BACT</name>
<dbReference type="SFLD" id="SFLDG01135">
    <property type="entry name" value="C1.5.6:_HAD__Beta-PGM__Phospha"/>
    <property type="match status" value="1"/>
</dbReference>
<dbReference type="InterPro" id="IPR006439">
    <property type="entry name" value="HAD-SF_hydro_IA"/>
</dbReference>
<sequence>MLLRAVIFDLDGTLVDSLGDIADATNHALTLHGLPTHPESAYLRFVGSGVRELIRRAVPAGREDLLEPVLASYKAYYDDHLFDRTAHYPGIPEMLTALAGDGARMAVLSNKSDDFVKRLVARLLPGVPFAAVYGERPDLPRKPDPTAALALARELGVAPTECAFVGDTSIDMDTARAAGMYGVGVAWGFREVAELKAHGARAVADTAQSLLTALRDARP</sequence>
<dbReference type="Gene3D" id="3.40.50.1000">
    <property type="entry name" value="HAD superfamily/HAD-like"/>
    <property type="match status" value="1"/>
</dbReference>
<reference evidence="5 6" key="1">
    <citation type="journal article" date="2016" name="PLoS ONE">
        <title>Complete Genome Sequence and Comparative Genomics of a Novel Myxobacterium Myxococcus hansupus.</title>
        <authorList>
            <person name="Sharma G."/>
            <person name="Narwani T."/>
            <person name="Subramanian S."/>
        </authorList>
    </citation>
    <scope>NUCLEOTIDE SEQUENCE [LARGE SCALE GENOMIC DNA]</scope>
    <source>
        <strain evidence="6">mixupus</strain>
    </source>
</reference>
<dbReference type="GO" id="GO:0005829">
    <property type="term" value="C:cytosol"/>
    <property type="evidence" value="ECO:0007669"/>
    <property type="project" value="TreeGrafter"/>
</dbReference>
<protein>
    <recommendedName>
        <fullName evidence="4">phosphoglycolate phosphatase</fullName>
        <ecNumber evidence="4">3.1.3.18</ecNumber>
    </recommendedName>
</protein>
<evidence type="ECO:0000256" key="1">
    <source>
        <dbReference type="ARBA" id="ARBA00000830"/>
    </source>
</evidence>
<dbReference type="Pfam" id="PF13419">
    <property type="entry name" value="HAD_2"/>
    <property type="match status" value="1"/>
</dbReference>
<keyword evidence="6" id="KW-1185">Reference proteome</keyword>
<dbReference type="InterPro" id="IPR041492">
    <property type="entry name" value="HAD_2"/>
</dbReference>
<dbReference type="GO" id="GO:0006281">
    <property type="term" value="P:DNA repair"/>
    <property type="evidence" value="ECO:0007669"/>
    <property type="project" value="TreeGrafter"/>
</dbReference>
<dbReference type="PRINTS" id="PR00413">
    <property type="entry name" value="HADHALOGNASE"/>
</dbReference>
<dbReference type="InterPro" id="IPR023214">
    <property type="entry name" value="HAD_sf"/>
</dbReference>
<dbReference type="NCBIfam" id="TIGR01549">
    <property type="entry name" value="HAD-SF-IA-v1"/>
    <property type="match status" value="1"/>
</dbReference>
<evidence type="ECO:0000256" key="2">
    <source>
        <dbReference type="ARBA" id="ARBA00004818"/>
    </source>
</evidence>